<dbReference type="Proteomes" id="UP000036681">
    <property type="component" value="Unplaced"/>
</dbReference>
<evidence type="ECO:0000313" key="2">
    <source>
        <dbReference type="Proteomes" id="UP000036681"/>
    </source>
</evidence>
<reference evidence="3" key="1">
    <citation type="submission" date="2023-03" db="UniProtKB">
        <authorList>
            <consortium name="WormBaseParasite"/>
        </authorList>
    </citation>
    <scope>IDENTIFICATION</scope>
</reference>
<feature type="signal peptide" evidence="1">
    <location>
        <begin position="1"/>
        <end position="20"/>
    </location>
</feature>
<accession>A0A9J2Q9L2</accession>
<evidence type="ECO:0000313" key="3">
    <source>
        <dbReference type="WBParaSite" id="ALUE_0001828001-mRNA-1"/>
    </source>
</evidence>
<dbReference type="WBParaSite" id="ALUE_0001828001-mRNA-1">
    <property type="protein sequence ID" value="ALUE_0001828001-mRNA-1"/>
    <property type="gene ID" value="ALUE_0001828001"/>
</dbReference>
<sequence length="111" mass="12307">MLKSSLILVCILTLSALADSSTLTVPPQDGSDDDEVVEFDLTADLVAGRQRREPAVWGEPAPDYSGVVLDGMTRYLHTLLFVDSKIARHYNFDMPLVKKEVLKMIKEANDV</sequence>
<name>A0A9J2Q9L2_ASCLU</name>
<evidence type="ECO:0000256" key="1">
    <source>
        <dbReference type="SAM" id="SignalP"/>
    </source>
</evidence>
<organism evidence="2 3">
    <name type="scientific">Ascaris lumbricoides</name>
    <name type="common">Giant roundworm</name>
    <dbReference type="NCBI Taxonomy" id="6252"/>
    <lineage>
        <taxon>Eukaryota</taxon>
        <taxon>Metazoa</taxon>
        <taxon>Ecdysozoa</taxon>
        <taxon>Nematoda</taxon>
        <taxon>Chromadorea</taxon>
        <taxon>Rhabditida</taxon>
        <taxon>Spirurina</taxon>
        <taxon>Ascaridomorpha</taxon>
        <taxon>Ascaridoidea</taxon>
        <taxon>Ascarididae</taxon>
        <taxon>Ascaris</taxon>
    </lineage>
</organism>
<proteinExistence type="predicted"/>
<protein>
    <submittedName>
        <fullName evidence="3">Uncharacterized protein</fullName>
    </submittedName>
</protein>
<feature type="chain" id="PRO_5039903925" evidence="1">
    <location>
        <begin position="21"/>
        <end position="111"/>
    </location>
</feature>
<keyword evidence="1" id="KW-0732">Signal</keyword>
<dbReference type="AlphaFoldDB" id="A0A9J2Q9L2"/>
<keyword evidence="2" id="KW-1185">Reference proteome</keyword>